<dbReference type="GO" id="GO:0005737">
    <property type="term" value="C:cytoplasm"/>
    <property type="evidence" value="ECO:0007669"/>
    <property type="project" value="TreeGrafter"/>
</dbReference>
<evidence type="ECO:0000256" key="3">
    <source>
        <dbReference type="SAM" id="MobiDB-lite"/>
    </source>
</evidence>
<organism evidence="4 5">
    <name type="scientific">Fundulus heteroclitus</name>
    <name type="common">Killifish</name>
    <name type="synonym">Mummichog</name>
    <dbReference type="NCBI Taxonomy" id="8078"/>
    <lineage>
        <taxon>Eukaryota</taxon>
        <taxon>Metazoa</taxon>
        <taxon>Chordata</taxon>
        <taxon>Craniata</taxon>
        <taxon>Vertebrata</taxon>
        <taxon>Euteleostomi</taxon>
        <taxon>Actinopterygii</taxon>
        <taxon>Neopterygii</taxon>
        <taxon>Teleostei</taxon>
        <taxon>Neoteleostei</taxon>
        <taxon>Acanthomorphata</taxon>
        <taxon>Ovalentaria</taxon>
        <taxon>Atherinomorphae</taxon>
        <taxon>Cyprinodontiformes</taxon>
        <taxon>Fundulidae</taxon>
        <taxon>Fundulus</taxon>
    </lineage>
</organism>
<dbReference type="PANTHER" id="PTHR48051:SF35">
    <property type="entry name" value="LEUCINE-RICH REPEAT-CONTAINING PROTEIN 27"/>
    <property type="match status" value="1"/>
</dbReference>
<evidence type="ECO:0000256" key="1">
    <source>
        <dbReference type="ARBA" id="ARBA00022614"/>
    </source>
</evidence>
<dbReference type="InterPro" id="IPR032675">
    <property type="entry name" value="LRR_dom_sf"/>
</dbReference>
<dbReference type="Pfam" id="PF13855">
    <property type="entry name" value="LRR_8"/>
    <property type="match status" value="1"/>
</dbReference>
<feature type="region of interest" description="Disordered" evidence="3">
    <location>
        <begin position="131"/>
        <end position="151"/>
    </location>
</feature>
<dbReference type="SUPFAM" id="SSF52058">
    <property type="entry name" value="L domain-like"/>
    <property type="match status" value="1"/>
</dbReference>
<dbReference type="PANTHER" id="PTHR48051">
    <property type="match status" value="1"/>
</dbReference>
<dbReference type="InterPro" id="IPR001611">
    <property type="entry name" value="Leu-rich_rpt"/>
</dbReference>
<feature type="region of interest" description="Disordered" evidence="3">
    <location>
        <begin position="174"/>
        <end position="321"/>
    </location>
</feature>
<proteinExistence type="predicted"/>
<reference evidence="4" key="2">
    <citation type="submission" date="2025-09" db="UniProtKB">
        <authorList>
            <consortium name="Ensembl"/>
        </authorList>
    </citation>
    <scope>IDENTIFICATION</scope>
</reference>
<accession>A0A3Q2R205</accession>
<dbReference type="SMART" id="SM00369">
    <property type="entry name" value="LRR_TYP"/>
    <property type="match status" value="3"/>
</dbReference>
<dbReference type="Ensembl" id="ENSFHET00000028114.1">
    <property type="protein sequence ID" value="ENSFHEP00000033627.1"/>
    <property type="gene ID" value="ENSFHEG00000020866.1"/>
</dbReference>
<feature type="compositionally biased region" description="Basic residues" evidence="3">
    <location>
        <begin position="236"/>
        <end position="251"/>
    </location>
</feature>
<evidence type="ECO:0000313" key="4">
    <source>
        <dbReference type="Ensembl" id="ENSFHEP00000033627.1"/>
    </source>
</evidence>
<dbReference type="PROSITE" id="PS51450">
    <property type="entry name" value="LRR"/>
    <property type="match status" value="1"/>
</dbReference>
<dbReference type="InterPro" id="IPR003591">
    <property type="entry name" value="Leu-rich_rpt_typical-subtyp"/>
</dbReference>
<evidence type="ECO:0000256" key="2">
    <source>
        <dbReference type="ARBA" id="ARBA00022737"/>
    </source>
</evidence>
<reference evidence="4" key="1">
    <citation type="submission" date="2025-08" db="UniProtKB">
        <authorList>
            <consortium name="Ensembl"/>
        </authorList>
    </citation>
    <scope>IDENTIFICATION</scope>
</reference>
<feature type="compositionally biased region" description="Basic and acidic residues" evidence="3">
    <location>
        <begin position="211"/>
        <end position="235"/>
    </location>
</feature>
<sequence>MDVFFLFAPQYLCLEGNQIHSVPASLFCSLPRLQWLDLRKNLITCLPPEIGSHRSLRNLLLEANPISELPAELGNVITLRGLSLRGCPIRFPPKEVLHQGCRSVLQYLRGVLAQREVTERKSLPAEEQLRLSELTESSVEEQEESADEDGLQRFRELKDELISLEKAEVAAMAQSRRKSQLLPAAKRKGSTTKAGIMPELRLLGSQYCGRSGERGEPARREQREKQALLEKEKKGALQKHRKQAKTRGRQRKAQEAVSESPAEGSTGPSTERKREEDRSARELERHIRAHVKRMQERRGNPGGTMAPQTAVTEEDVEEVSR</sequence>
<dbReference type="Proteomes" id="UP000265000">
    <property type="component" value="Unplaced"/>
</dbReference>
<evidence type="ECO:0000313" key="5">
    <source>
        <dbReference type="Proteomes" id="UP000265000"/>
    </source>
</evidence>
<feature type="compositionally biased region" description="Acidic residues" evidence="3">
    <location>
        <begin position="312"/>
        <end position="321"/>
    </location>
</feature>
<keyword evidence="1" id="KW-0433">Leucine-rich repeat</keyword>
<keyword evidence="5" id="KW-1185">Reference proteome</keyword>
<feature type="compositionally biased region" description="Basic residues" evidence="3">
    <location>
        <begin position="175"/>
        <end position="190"/>
    </location>
</feature>
<keyword evidence="2" id="KW-0677">Repeat</keyword>
<dbReference type="GeneTree" id="ENSGT00390000007203"/>
<protein>
    <submittedName>
        <fullName evidence="4">Leucine rich repeat containing 27</fullName>
    </submittedName>
</protein>
<feature type="compositionally biased region" description="Basic and acidic residues" evidence="3">
    <location>
        <begin position="270"/>
        <end position="286"/>
    </location>
</feature>
<name>A0A3Q2R205_FUNHE</name>
<dbReference type="InterPro" id="IPR050216">
    <property type="entry name" value="LRR_domain-containing"/>
</dbReference>
<feature type="compositionally biased region" description="Acidic residues" evidence="3">
    <location>
        <begin position="138"/>
        <end position="149"/>
    </location>
</feature>
<dbReference type="AlphaFoldDB" id="A0A3Q2R205"/>
<dbReference type="Gene3D" id="3.80.10.10">
    <property type="entry name" value="Ribonuclease Inhibitor"/>
    <property type="match status" value="1"/>
</dbReference>